<evidence type="ECO:0000256" key="1">
    <source>
        <dbReference type="ARBA" id="ARBA00004123"/>
    </source>
</evidence>
<evidence type="ECO:0000259" key="4">
    <source>
        <dbReference type="Pfam" id="PF01423"/>
    </source>
</evidence>
<sequence length="177" mass="19373">MSFALLDRMRGAKSDHVDADAKLRNVVRFTSSQRAGWIWRFSMRLVHHPLGSLSAPSTLHQHCINAAAQSLRSVAPGVDHLMNTMLRNVKLTVKNKDPVSLETLSIRGNNIRHYILPDSLPLDSLLIEEVPKKSTKKRETIALGRGRGRGRGMRGRGRGIGARGGGGGGRMAPGARR</sequence>
<evidence type="ECO:0000256" key="2">
    <source>
        <dbReference type="ARBA" id="ARBA00023242"/>
    </source>
</evidence>
<dbReference type="Proteomes" id="UP000008743">
    <property type="component" value="Unassembled WGS sequence"/>
</dbReference>
<feature type="domain" description="Sm" evidence="4">
    <location>
        <begin position="77"/>
        <end position="112"/>
    </location>
</feature>
<organism evidence="5 6">
    <name type="scientific">Capsaspora owczarzaki (strain ATCC 30864)</name>
    <dbReference type="NCBI Taxonomy" id="595528"/>
    <lineage>
        <taxon>Eukaryota</taxon>
        <taxon>Filasterea</taxon>
        <taxon>Capsaspora</taxon>
    </lineage>
</organism>
<dbReference type="STRING" id="595528.A0A0D2VPJ4"/>
<dbReference type="PANTHER" id="PTHR23338">
    <property type="entry name" value="SMALL NUCLEAR RIBONUCLEOPROTEIN SM"/>
    <property type="match status" value="1"/>
</dbReference>
<keyword evidence="2" id="KW-0539">Nucleus</keyword>
<reference evidence="6" key="1">
    <citation type="submission" date="2011-02" db="EMBL/GenBank/DDBJ databases">
        <title>The Genome Sequence of Capsaspora owczarzaki ATCC 30864.</title>
        <authorList>
            <person name="Russ C."/>
            <person name="Cuomo C."/>
            <person name="Burger G."/>
            <person name="Gray M.W."/>
            <person name="Holland P.W.H."/>
            <person name="King N."/>
            <person name="Lang F.B.F."/>
            <person name="Roger A.J."/>
            <person name="Ruiz-Trillo I."/>
            <person name="Young S.K."/>
            <person name="Zeng Q."/>
            <person name="Gargeya S."/>
            <person name="Alvarado L."/>
            <person name="Berlin A."/>
            <person name="Chapman S.B."/>
            <person name="Chen Z."/>
            <person name="Freedman E."/>
            <person name="Gellesch M."/>
            <person name="Goldberg J."/>
            <person name="Griggs A."/>
            <person name="Gujja S."/>
            <person name="Heilman E."/>
            <person name="Heiman D."/>
            <person name="Howarth C."/>
            <person name="Mehta T."/>
            <person name="Neiman D."/>
            <person name="Pearson M."/>
            <person name="Roberts A."/>
            <person name="Saif S."/>
            <person name="Shea T."/>
            <person name="Shenoy N."/>
            <person name="Sisk P."/>
            <person name="Stolte C."/>
            <person name="Sykes S."/>
            <person name="White J."/>
            <person name="Yandava C."/>
            <person name="Haas B."/>
            <person name="Nusbaum C."/>
            <person name="Birren B."/>
        </authorList>
    </citation>
    <scope>NUCLEOTIDE SEQUENCE</scope>
    <source>
        <strain evidence="6">ATCC 30864</strain>
    </source>
</reference>
<gene>
    <name evidence="5" type="ORF">CAOG_003389</name>
</gene>
<dbReference type="GO" id="GO:0006396">
    <property type="term" value="P:RNA processing"/>
    <property type="evidence" value="ECO:0007669"/>
    <property type="project" value="InterPro"/>
</dbReference>
<dbReference type="FunFam" id="2.30.30.100:FF:000014">
    <property type="entry name" value="Small nuclear ribonucleoprotein Sm D1"/>
    <property type="match status" value="1"/>
</dbReference>
<dbReference type="EMBL" id="KE346363">
    <property type="protein sequence ID" value="KJE92412.1"/>
    <property type="molecule type" value="Genomic_DNA"/>
</dbReference>
<protein>
    <recommendedName>
        <fullName evidence="4">Sm domain-containing protein</fullName>
    </recommendedName>
</protein>
<keyword evidence="6" id="KW-1185">Reference proteome</keyword>
<feature type="region of interest" description="Disordered" evidence="3">
    <location>
        <begin position="145"/>
        <end position="177"/>
    </location>
</feature>
<proteinExistence type="predicted"/>
<dbReference type="SUPFAM" id="SSF50182">
    <property type="entry name" value="Sm-like ribonucleoproteins"/>
    <property type="match status" value="1"/>
</dbReference>
<dbReference type="Gene3D" id="2.30.30.100">
    <property type="match status" value="1"/>
</dbReference>
<evidence type="ECO:0000256" key="3">
    <source>
        <dbReference type="SAM" id="MobiDB-lite"/>
    </source>
</evidence>
<name>A0A0D2VPJ4_CAPO3</name>
<comment type="subcellular location">
    <subcellularLocation>
        <location evidence="1">Nucleus</location>
    </subcellularLocation>
</comment>
<feature type="compositionally biased region" description="Gly residues" evidence="3">
    <location>
        <begin position="158"/>
        <end position="171"/>
    </location>
</feature>
<dbReference type="InterPro" id="IPR001163">
    <property type="entry name" value="Sm_dom_euk/arc"/>
</dbReference>
<evidence type="ECO:0000313" key="6">
    <source>
        <dbReference type="Proteomes" id="UP000008743"/>
    </source>
</evidence>
<dbReference type="InParanoid" id="A0A0D2VPJ4"/>
<dbReference type="OrthoDB" id="9626941at2759"/>
<dbReference type="InterPro" id="IPR010920">
    <property type="entry name" value="LSM_dom_sf"/>
</dbReference>
<dbReference type="Pfam" id="PF01423">
    <property type="entry name" value="LSM"/>
    <property type="match status" value="1"/>
</dbReference>
<dbReference type="InterPro" id="IPR027141">
    <property type="entry name" value="LSm4/Sm_D1/D3"/>
</dbReference>
<dbReference type="AlphaFoldDB" id="A0A0D2VPJ4"/>
<evidence type="ECO:0000313" key="5">
    <source>
        <dbReference type="EMBL" id="KJE92412.1"/>
    </source>
</evidence>
<accession>A0A0D2VPJ4</accession>
<dbReference type="PhylomeDB" id="A0A0D2VPJ4"/>
<dbReference type="GO" id="GO:0005634">
    <property type="term" value="C:nucleus"/>
    <property type="evidence" value="ECO:0007669"/>
    <property type="project" value="UniProtKB-SubCell"/>
</dbReference>
<feature type="compositionally biased region" description="Basic residues" evidence="3">
    <location>
        <begin position="146"/>
        <end position="157"/>
    </location>
</feature>